<protein>
    <submittedName>
        <fullName evidence="2">Uncharacterized protein</fullName>
    </submittedName>
</protein>
<evidence type="ECO:0000313" key="2">
    <source>
        <dbReference type="RefSeq" id="XP_070854972.1"/>
    </source>
</evidence>
<dbReference type="RefSeq" id="XP_070854972.1">
    <property type="nucleotide sequence ID" value="XM_070998871.1"/>
</dbReference>
<organism evidence="1 2">
    <name type="scientific">Drosophila suzukii</name>
    <name type="common">Spotted-wing drosophila fruit fly</name>
    <dbReference type="NCBI Taxonomy" id="28584"/>
    <lineage>
        <taxon>Eukaryota</taxon>
        <taxon>Metazoa</taxon>
        <taxon>Ecdysozoa</taxon>
        <taxon>Arthropoda</taxon>
        <taxon>Hexapoda</taxon>
        <taxon>Insecta</taxon>
        <taxon>Pterygota</taxon>
        <taxon>Neoptera</taxon>
        <taxon>Endopterygota</taxon>
        <taxon>Diptera</taxon>
        <taxon>Brachycera</taxon>
        <taxon>Muscomorpha</taxon>
        <taxon>Ephydroidea</taxon>
        <taxon>Drosophilidae</taxon>
        <taxon>Drosophila</taxon>
        <taxon>Sophophora</taxon>
    </lineage>
</organism>
<dbReference type="Proteomes" id="UP001652628">
    <property type="component" value="Unplaced"/>
</dbReference>
<keyword evidence="1" id="KW-1185">Reference proteome</keyword>
<sequence length="164" mass="18759">MSFTDNKIPDSPHYFIPYQCVLRPQSTSSKLRVVFDASSRTSTQVALNDILFVGPTVQEELYSVLLRFRLHKFAPAADVKKMYRQVLFDEADQNFQIIVWRRDPSESLKIFKLNTVTYGTSQAPYLVIRSLMRLGEIAFALISLLTEKSKKAPLKTKTLSGHEL</sequence>
<evidence type="ECO:0000313" key="1">
    <source>
        <dbReference type="Proteomes" id="UP001652628"/>
    </source>
</evidence>
<dbReference type="InterPro" id="IPR043502">
    <property type="entry name" value="DNA/RNA_pol_sf"/>
</dbReference>
<name>A0ABM4TYC4_DROSZ</name>
<reference evidence="2" key="1">
    <citation type="submission" date="2025-08" db="UniProtKB">
        <authorList>
            <consortium name="RefSeq"/>
        </authorList>
    </citation>
    <scope>IDENTIFICATION</scope>
</reference>
<dbReference type="SUPFAM" id="SSF56672">
    <property type="entry name" value="DNA/RNA polymerases"/>
    <property type="match status" value="1"/>
</dbReference>
<dbReference type="GeneID" id="139354611"/>
<dbReference type="PANTHER" id="PTHR47331">
    <property type="entry name" value="PHD-TYPE DOMAIN-CONTAINING PROTEIN"/>
    <property type="match status" value="1"/>
</dbReference>
<accession>A0ABM4TYC4</accession>
<proteinExistence type="predicted"/>
<gene>
    <name evidence="2" type="primary">LOC139354611</name>
</gene>